<dbReference type="GO" id="GO:0043953">
    <property type="term" value="P:protein transport by the Tat complex"/>
    <property type="evidence" value="ECO:0007669"/>
    <property type="project" value="UniProtKB-UniRule"/>
</dbReference>
<dbReference type="Proteomes" id="UP001139264">
    <property type="component" value="Unassembled WGS sequence"/>
</dbReference>
<name>A0A9X1M2V7_9MICC</name>
<accession>A0A9X1M2V7</accession>
<proteinExistence type="inferred from homology"/>
<protein>
    <recommendedName>
        <fullName evidence="9">Sec-independent protein translocase protein TatA</fullName>
    </recommendedName>
</protein>
<keyword evidence="3 9" id="KW-1003">Cell membrane</keyword>
<evidence type="ECO:0000256" key="1">
    <source>
        <dbReference type="ARBA" id="ARBA00004162"/>
    </source>
</evidence>
<keyword evidence="7 9" id="KW-0811">Translocation</keyword>
<dbReference type="Pfam" id="PF02416">
    <property type="entry name" value="TatA_B_E"/>
    <property type="match status" value="1"/>
</dbReference>
<dbReference type="AlphaFoldDB" id="A0A9X1M2V7"/>
<comment type="function">
    <text evidence="9">Part of the twin-arginine translocation (Tat) system that transports large folded proteins containing a characteristic twin-arginine motif in their signal peptide across membranes. TatA could form the protein-conducting channel of the Tat system.</text>
</comment>
<evidence type="ECO:0000313" key="14">
    <source>
        <dbReference type="Proteomes" id="UP001139264"/>
    </source>
</evidence>
<dbReference type="NCBIfam" id="NF001854">
    <property type="entry name" value="PRK00575.1"/>
    <property type="match status" value="1"/>
</dbReference>
<dbReference type="GO" id="GO:0008320">
    <property type="term" value="F:protein transmembrane transporter activity"/>
    <property type="evidence" value="ECO:0007669"/>
    <property type="project" value="UniProtKB-UniRule"/>
</dbReference>
<dbReference type="GO" id="GO:0033281">
    <property type="term" value="C:TAT protein transport complex"/>
    <property type="evidence" value="ECO:0007669"/>
    <property type="project" value="UniProtKB-UniRule"/>
</dbReference>
<keyword evidence="5 9" id="KW-0653">Protein transport</keyword>
<dbReference type="PANTHER" id="PTHR42982">
    <property type="entry name" value="SEC-INDEPENDENT PROTEIN TRANSLOCASE PROTEIN TATA"/>
    <property type="match status" value="1"/>
</dbReference>
<dbReference type="InterPro" id="IPR003369">
    <property type="entry name" value="TatA/B/E"/>
</dbReference>
<comment type="subunit">
    <text evidence="9">The Tat system comprises two distinct complexes: a TatABC complex, containing multiple copies of TatA, TatB and TatC subunits, and a separate TatA complex, containing only TatA subunits. Substrates initially bind to the TatABC complex, which probably triggers association of the separate TatA complex to form the active translocon.</text>
</comment>
<dbReference type="InterPro" id="IPR006312">
    <property type="entry name" value="TatA/E"/>
</dbReference>
<dbReference type="EMBL" id="JAJFZP010000006">
    <property type="protein sequence ID" value="MCC3269374.1"/>
    <property type="molecule type" value="Genomic_DNA"/>
</dbReference>
<evidence type="ECO:0000256" key="9">
    <source>
        <dbReference type="HAMAP-Rule" id="MF_00236"/>
    </source>
</evidence>
<comment type="similarity">
    <text evidence="9">Belongs to the TatA/E family.</text>
</comment>
<feature type="transmembrane region" description="Helical" evidence="9">
    <location>
        <begin position="6"/>
        <end position="22"/>
    </location>
</feature>
<evidence type="ECO:0000256" key="4">
    <source>
        <dbReference type="ARBA" id="ARBA00022692"/>
    </source>
</evidence>
<evidence type="ECO:0000256" key="10">
    <source>
        <dbReference type="SAM" id="MobiDB-lite"/>
    </source>
</evidence>
<feature type="region of interest" description="Disordered" evidence="10">
    <location>
        <begin position="43"/>
        <end position="103"/>
    </location>
</feature>
<keyword evidence="2 9" id="KW-0813">Transport</keyword>
<comment type="subcellular location">
    <subcellularLocation>
        <location evidence="1 9">Cell membrane</location>
        <topology evidence="1 9">Single-pass membrane protein</topology>
    </subcellularLocation>
</comment>
<evidence type="ECO:0000256" key="8">
    <source>
        <dbReference type="ARBA" id="ARBA00023136"/>
    </source>
</evidence>
<dbReference type="RefSeq" id="WP_104103592.1">
    <property type="nucleotide sequence ID" value="NZ_CP095461.1"/>
</dbReference>
<dbReference type="EMBL" id="JAJFZQ010000003">
    <property type="protein sequence ID" value="MCC3264930.1"/>
    <property type="molecule type" value="Genomic_DNA"/>
</dbReference>
<keyword evidence="13" id="KW-1185">Reference proteome</keyword>
<reference evidence="12" key="1">
    <citation type="submission" date="2021-10" db="EMBL/GenBank/DDBJ databases">
        <title>Novel species in genus Arthrobacter.</title>
        <authorList>
            <person name="Liu Y."/>
        </authorList>
    </citation>
    <scope>NUCLEOTIDE SEQUENCE</scope>
    <source>
        <strain evidence="11">Zg-Y786</strain>
        <strain evidence="12">Zg-Y809</strain>
    </source>
</reference>
<evidence type="ECO:0000256" key="6">
    <source>
        <dbReference type="ARBA" id="ARBA00022989"/>
    </source>
</evidence>
<sequence>MNGIQGWHIVILVILALLLFGAPKLPGLARSMGQSLRIFKSEVRQMQDESKPGATPEEPVEGRIVNNPSATGTPANPVPPAAPGTPANPGTEHRPAGNPPTSL</sequence>
<keyword evidence="6 9" id="KW-1133">Transmembrane helix</keyword>
<dbReference type="Gene3D" id="1.20.5.3310">
    <property type="match status" value="1"/>
</dbReference>
<keyword evidence="8 9" id="KW-0472">Membrane</keyword>
<dbReference type="HAMAP" id="MF_00236">
    <property type="entry name" value="TatA_E"/>
    <property type="match status" value="1"/>
</dbReference>
<evidence type="ECO:0000256" key="2">
    <source>
        <dbReference type="ARBA" id="ARBA00022448"/>
    </source>
</evidence>
<organism evidence="12 14">
    <name type="scientific">Arthrobacter gengyunqii</name>
    <dbReference type="NCBI Taxonomy" id="2886940"/>
    <lineage>
        <taxon>Bacteria</taxon>
        <taxon>Bacillati</taxon>
        <taxon>Actinomycetota</taxon>
        <taxon>Actinomycetes</taxon>
        <taxon>Micrococcales</taxon>
        <taxon>Micrococcaceae</taxon>
        <taxon>Arthrobacter</taxon>
    </lineage>
</organism>
<keyword evidence="4 9" id="KW-0812">Transmembrane</keyword>
<evidence type="ECO:0000313" key="13">
    <source>
        <dbReference type="Proteomes" id="UP001139168"/>
    </source>
</evidence>
<dbReference type="Proteomes" id="UP001139168">
    <property type="component" value="Unassembled WGS sequence"/>
</dbReference>
<comment type="caution">
    <text evidence="12">The sequence shown here is derived from an EMBL/GenBank/DDBJ whole genome shotgun (WGS) entry which is preliminary data.</text>
</comment>
<evidence type="ECO:0000313" key="11">
    <source>
        <dbReference type="EMBL" id="MCC3264930.1"/>
    </source>
</evidence>
<evidence type="ECO:0000256" key="7">
    <source>
        <dbReference type="ARBA" id="ARBA00023010"/>
    </source>
</evidence>
<evidence type="ECO:0000256" key="5">
    <source>
        <dbReference type="ARBA" id="ARBA00022927"/>
    </source>
</evidence>
<gene>
    <name evidence="9 12" type="primary">tatA</name>
    <name evidence="12" type="ORF">LJ751_08350</name>
    <name evidence="11" type="ORF">LJ752_02580</name>
</gene>
<dbReference type="PANTHER" id="PTHR42982:SF8">
    <property type="entry name" value="SEC-INDEPENDENT PROTEIN TRANSLOCASE PROTEIN TATA"/>
    <property type="match status" value="1"/>
</dbReference>
<evidence type="ECO:0000256" key="3">
    <source>
        <dbReference type="ARBA" id="ARBA00022475"/>
    </source>
</evidence>
<evidence type="ECO:0000313" key="12">
    <source>
        <dbReference type="EMBL" id="MCC3269374.1"/>
    </source>
</evidence>